<feature type="domain" description="CDCP1 third and sixth CUB" evidence="3">
    <location>
        <begin position="437"/>
        <end position="548"/>
    </location>
</feature>
<name>A0A556VUF0_BAGYA</name>
<dbReference type="InterPro" id="IPR056266">
    <property type="entry name" value="CDCP1_CUB_3rd_6th"/>
</dbReference>
<evidence type="ECO:0000313" key="6">
    <source>
        <dbReference type="EMBL" id="TTP27308.1"/>
    </source>
</evidence>
<dbReference type="InterPro" id="IPR035914">
    <property type="entry name" value="Sperma_CUB_dom_sf"/>
</dbReference>
<dbReference type="SUPFAM" id="SSF49854">
    <property type="entry name" value="Spermadhesin, CUB domain"/>
    <property type="match status" value="1"/>
</dbReference>
<feature type="domain" description="CDCP1 third and sixth CUB" evidence="3">
    <location>
        <begin position="146"/>
        <end position="224"/>
    </location>
</feature>
<evidence type="ECO:0000259" key="4">
    <source>
        <dbReference type="Pfam" id="PF23667"/>
    </source>
</evidence>
<dbReference type="Pfam" id="PF23665">
    <property type="entry name" value="CDCP1_CUB_6"/>
    <property type="match status" value="2"/>
</dbReference>
<dbReference type="PANTHER" id="PTHR14477">
    <property type="entry name" value="CUB DOMAIN-CONTAINING PROTEIN 1"/>
    <property type="match status" value="1"/>
</dbReference>
<keyword evidence="2" id="KW-0472">Membrane</keyword>
<evidence type="ECO:0000256" key="2">
    <source>
        <dbReference type="SAM" id="Phobius"/>
    </source>
</evidence>
<evidence type="ECO:0000313" key="7">
    <source>
        <dbReference type="Proteomes" id="UP000319801"/>
    </source>
</evidence>
<evidence type="ECO:0000256" key="1">
    <source>
        <dbReference type="SAM" id="MobiDB-lite"/>
    </source>
</evidence>
<keyword evidence="7" id="KW-1185">Reference proteome</keyword>
<feature type="compositionally biased region" description="Acidic residues" evidence="1">
    <location>
        <begin position="748"/>
        <end position="758"/>
    </location>
</feature>
<dbReference type="PANTHER" id="PTHR14477:SF1">
    <property type="entry name" value="CUB DOMAIN-CONTAINING PROTEIN 1"/>
    <property type="match status" value="1"/>
</dbReference>
<dbReference type="Proteomes" id="UP000319801">
    <property type="component" value="Unassembled WGS sequence"/>
</dbReference>
<gene>
    <name evidence="6" type="ORF">Baya_16052</name>
</gene>
<keyword evidence="2" id="KW-0812">Transmembrane</keyword>
<dbReference type="AlphaFoldDB" id="A0A556VUF0"/>
<evidence type="ECO:0000259" key="3">
    <source>
        <dbReference type="Pfam" id="PF23665"/>
    </source>
</evidence>
<reference evidence="6 7" key="1">
    <citation type="journal article" date="2019" name="Genome Biol. Evol.">
        <title>Whole-Genome Sequencing of the Giant Devil Catfish, Bagarius yarrelli.</title>
        <authorList>
            <person name="Jiang W."/>
            <person name="Lv Y."/>
            <person name="Cheng L."/>
            <person name="Yang K."/>
            <person name="Chao B."/>
            <person name="Wang X."/>
            <person name="Li Y."/>
            <person name="Pan X."/>
            <person name="You X."/>
            <person name="Zhang Y."/>
            <person name="Yang J."/>
            <person name="Li J."/>
            <person name="Zhang X."/>
            <person name="Liu S."/>
            <person name="Sun C."/>
            <person name="Yang J."/>
            <person name="Shi Q."/>
        </authorList>
    </citation>
    <scope>NUCLEOTIDE SEQUENCE [LARGE SCALE GENOMIC DNA]</scope>
    <source>
        <strain evidence="6">JWS20170419001</strain>
        <tissue evidence="6">Muscle</tissue>
    </source>
</reference>
<dbReference type="Gene3D" id="1.20.5.100">
    <property type="entry name" value="Cytochrome c1, transmembrane anchor, C-terminal"/>
    <property type="match status" value="1"/>
</dbReference>
<sequence>MNHAERHTKRHKRFWIMINSCFHSVMSSDHETPRCSKDAMDLKGPSEISTPFKKQETTVRVTSDQYTKIIISRLTEGPNCSVCVGEGSSQTCGTRQVVTESQTTLVNFTCSKPQDVFTVEINRDFGSALAVDAILPRGQSKTDFISASGLPADYTMTWNFVLPPKHNFTVDFIKHNQPDCQSKPVKVTYKQVNMATVEKSLTDDQPTNYQGSFNLSLTNCDVKSAGAPIGQGLFLHFQVSVFRGGFPGRFVLVDLQSDKGLSLQIEKKNQDSFCEIGMNAVVQERIVVPAGSKANLSFLDCLKSDLVLTATKTIECGSLSLCSVSGALLTVPVLDSCLLPSLSQVIWVLNVPDQGSVELSSPQGNLHQSVPGLQECDSLLSMLVSAADGVNIGRFCSASKGIIQRVQISSNVTITSTEYANKDLRQETAPVLNVSFETLIYTVTPLITTPALLMTPNWPEAMKPDSTVSWIINVPEDYSAQLCFTNVSLPQCRTNHAEIKIQEEGSNVETAFREDEQLVLEHNILKSFYLNMSNCEPEFDKFVILSKISLQQKPGKLVSIILGAVGALLAVLIILLAVVCVRKKKRQITNRSSIYIPKGVASLPGDASFPKTRTDNESHVYTSIDETMVYTHLLEQDGGSPGHFNGHQVDSYRGPVDKTIKDPGYEQNAERGPDKDTYRPFLAPSDSFIPSRPRTPLGPSNSLEYEDRRMVDNVLYTFKTPSDVNPIRLSAAEPGLLPEPDLNSNSEPEVDPEYDVAM</sequence>
<organism evidence="6 7">
    <name type="scientific">Bagarius yarrelli</name>
    <name type="common">Goonch</name>
    <name type="synonym">Bagrus yarrelli</name>
    <dbReference type="NCBI Taxonomy" id="175774"/>
    <lineage>
        <taxon>Eukaryota</taxon>
        <taxon>Metazoa</taxon>
        <taxon>Chordata</taxon>
        <taxon>Craniata</taxon>
        <taxon>Vertebrata</taxon>
        <taxon>Euteleostomi</taxon>
        <taxon>Actinopterygii</taxon>
        <taxon>Neopterygii</taxon>
        <taxon>Teleostei</taxon>
        <taxon>Ostariophysi</taxon>
        <taxon>Siluriformes</taxon>
        <taxon>Sisoridae</taxon>
        <taxon>Sisorinae</taxon>
        <taxon>Bagarius</taxon>
    </lineage>
</organism>
<dbReference type="InterPro" id="IPR056268">
    <property type="entry name" value="CUB_CDCP1_1st"/>
</dbReference>
<protein>
    <submittedName>
        <fullName evidence="6">CUB domain-containing protein 1</fullName>
    </submittedName>
</protein>
<comment type="caution">
    <text evidence="6">The sequence shown here is derived from an EMBL/GenBank/DDBJ whole genome shotgun (WGS) entry which is preliminary data.</text>
</comment>
<dbReference type="InterPro" id="IPR038811">
    <property type="entry name" value="CDCP1"/>
</dbReference>
<feature type="transmembrane region" description="Helical" evidence="2">
    <location>
        <begin position="557"/>
        <end position="581"/>
    </location>
</feature>
<dbReference type="Pfam" id="PF23667">
    <property type="entry name" value="CUB_CDCP1_1"/>
    <property type="match status" value="1"/>
</dbReference>
<dbReference type="InterPro" id="IPR056269">
    <property type="entry name" value="CUB_CDCP1_2nd_5th"/>
</dbReference>
<proteinExistence type="predicted"/>
<dbReference type="OrthoDB" id="8960034at2759"/>
<feature type="domain" description="CDCP1 first CUB" evidence="4">
    <location>
        <begin position="58"/>
        <end position="124"/>
    </location>
</feature>
<keyword evidence="2" id="KW-1133">Transmembrane helix</keyword>
<dbReference type="Pfam" id="PF23668">
    <property type="entry name" value="CUB_CDCP1_2"/>
    <property type="match status" value="1"/>
</dbReference>
<feature type="region of interest" description="Disordered" evidence="1">
    <location>
        <begin position="725"/>
        <end position="758"/>
    </location>
</feature>
<feature type="domain" description="CDCP1 second and fifth CUB" evidence="5">
    <location>
        <begin position="339"/>
        <end position="426"/>
    </location>
</feature>
<evidence type="ECO:0000259" key="5">
    <source>
        <dbReference type="Pfam" id="PF23668"/>
    </source>
</evidence>
<accession>A0A556VUF0</accession>
<feature type="region of interest" description="Disordered" evidence="1">
    <location>
        <begin position="684"/>
        <end position="703"/>
    </location>
</feature>
<dbReference type="EMBL" id="VCAZ01000258">
    <property type="protein sequence ID" value="TTP27308.1"/>
    <property type="molecule type" value="Genomic_DNA"/>
</dbReference>